<keyword evidence="3" id="KW-1185">Reference proteome</keyword>
<evidence type="ECO:0000259" key="1">
    <source>
        <dbReference type="Pfam" id="PF04233"/>
    </source>
</evidence>
<evidence type="ECO:0000313" key="3">
    <source>
        <dbReference type="Proteomes" id="UP000560081"/>
    </source>
</evidence>
<reference evidence="2 3" key="1">
    <citation type="submission" date="2020-08" db="EMBL/GenBank/DDBJ databases">
        <title>Sequencing the genomes of 1000 actinobacteria strains.</title>
        <authorList>
            <person name="Klenk H.-P."/>
        </authorList>
    </citation>
    <scope>NUCLEOTIDE SEQUENCE [LARGE SCALE GENOMIC DNA]</scope>
    <source>
        <strain evidence="2 3">DSM 19079</strain>
    </source>
</reference>
<dbReference type="Pfam" id="PF04233">
    <property type="entry name" value="Phage_Mu_F"/>
    <property type="match status" value="1"/>
</dbReference>
<feature type="domain" description="Phage head morphogenesis" evidence="1">
    <location>
        <begin position="76"/>
        <end position="179"/>
    </location>
</feature>
<evidence type="ECO:0000313" key="2">
    <source>
        <dbReference type="EMBL" id="MBB4883186.1"/>
    </source>
</evidence>
<comment type="caution">
    <text evidence="2">The sequence shown here is derived from an EMBL/GenBank/DDBJ whole genome shotgun (WGS) entry which is preliminary data.</text>
</comment>
<protein>
    <recommendedName>
        <fullName evidence="1">Phage head morphogenesis domain-containing protein</fullName>
    </recommendedName>
</protein>
<dbReference type="RefSeq" id="WP_135029189.1">
    <property type="nucleotide sequence ID" value="NZ_BMLA01000002.1"/>
</dbReference>
<name>A0A4Y8X3A4_9MICC</name>
<dbReference type="EMBL" id="JACHMC010000001">
    <property type="protein sequence ID" value="MBB4883186.1"/>
    <property type="molecule type" value="Genomic_DNA"/>
</dbReference>
<dbReference type="AlphaFoldDB" id="A0A4Y8X3A4"/>
<organism evidence="2 3">
    <name type="scientific">Micrococcus flavus</name>
    <dbReference type="NCBI Taxonomy" id="384602"/>
    <lineage>
        <taxon>Bacteria</taxon>
        <taxon>Bacillati</taxon>
        <taxon>Actinomycetota</taxon>
        <taxon>Actinomycetes</taxon>
        <taxon>Micrococcales</taxon>
        <taxon>Micrococcaceae</taxon>
        <taxon>Micrococcus</taxon>
    </lineage>
</organism>
<gene>
    <name evidence="2" type="ORF">BJ976_001537</name>
</gene>
<dbReference type="InterPro" id="IPR006528">
    <property type="entry name" value="Phage_head_morphogenesis_dom"/>
</dbReference>
<accession>A0A4Y8X3A4</accession>
<proteinExistence type="predicted"/>
<dbReference type="Proteomes" id="UP000560081">
    <property type="component" value="Unassembled WGS sequence"/>
</dbReference>
<dbReference type="OrthoDB" id="3522453at2"/>
<sequence>MAQTANESTAATILEIVTMAEDASRSAALAQLQHLPTLPSWVALDLTAADAIVARTTQTIHALTLPLPDTMVPVMRAQLRNGIVVGATPRQTARRIMTQLEGAFMGGAVRGERIARTEQLDAHRVAQHAAEQSNRGILKGWVWYTTFDKRTCVSCLVKHGTEYPVDEYGPNDHQNGRCTRLPLTKTAVELGFPGSVEPPSTIPDARA</sequence>